<evidence type="ECO:0000256" key="2">
    <source>
        <dbReference type="ARBA" id="ARBA00022475"/>
    </source>
</evidence>
<comment type="subcellular location">
    <subcellularLocation>
        <location evidence="1">Cell membrane</location>
        <topology evidence="1">Multi-pass membrane protein</topology>
    </subcellularLocation>
</comment>
<dbReference type="Pfam" id="PF12823">
    <property type="entry name" value="DUF3817"/>
    <property type="match status" value="1"/>
</dbReference>
<reference evidence="8" key="1">
    <citation type="submission" date="2021-01" db="EMBL/GenBank/DDBJ databases">
        <title>Whole genome shotgun sequence of Actinoplanes rishiriensis NBRC 108556.</title>
        <authorList>
            <person name="Komaki H."/>
            <person name="Tamura T."/>
        </authorList>
    </citation>
    <scope>NUCLEOTIDE SEQUENCE</scope>
    <source>
        <strain evidence="8">NBRC 108556</strain>
    </source>
</reference>
<feature type="transmembrane region" description="Helical" evidence="6">
    <location>
        <begin position="40"/>
        <end position="61"/>
    </location>
</feature>
<feature type="domain" description="DUF3817" evidence="7">
    <location>
        <begin position="6"/>
        <end position="93"/>
    </location>
</feature>
<dbReference type="RefSeq" id="WP_203786212.1">
    <property type="nucleotide sequence ID" value="NZ_BOMV01000071.1"/>
</dbReference>
<organism evidence="8 9">
    <name type="scientific">Paractinoplanes rishiriensis</name>
    <dbReference type="NCBI Taxonomy" id="1050105"/>
    <lineage>
        <taxon>Bacteria</taxon>
        <taxon>Bacillati</taxon>
        <taxon>Actinomycetota</taxon>
        <taxon>Actinomycetes</taxon>
        <taxon>Micromonosporales</taxon>
        <taxon>Micromonosporaceae</taxon>
        <taxon>Paractinoplanes</taxon>
    </lineage>
</organism>
<accession>A0A919N2B1</accession>
<feature type="transmembrane region" description="Helical" evidence="6">
    <location>
        <begin position="6"/>
        <end position="28"/>
    </location>
</feature>
<sequence>MPTPYRVFRITAVAEAISWTGLLVGMYLKYIPETTEAGVWLFGRLHGALFVAYLVAVLWVARAERWSLLRTVAGLAASIPPLTTLLFERWVSRRRIREPEVDTAARARLRQ</sequence>
<dbReference type="EMBL" id="BOMV01000071">
    <property type="protein sequence ID" value="GIE99202.1"/>
    <property type="molecule type" value="Genomic_DNA"/>
</dbReference>
<evidence type="ECO:0000313" key="9">
    <source>
        <dbReference type="Proteomes" id="UP000636960"/>
    </source>
</evidence>
<protein>
    <recommendedName>
        <fullName evidence="7">DUF3817 domain-containing protein</fullName>
    </recommendedName>
</protein>
<keyword evidence="2" id="KW-1003">Cell membrane</keyword>
<keyword evidence="3 6" id="KW-0812">Transmembrane</keyword>
<keyword evidence="4 6" id="KW-1133">Transmembrane helix</keyword>
<evidence type="ECO:0000256" key="4">
    <source>
        <dbReference type="ARBA" id="ARBA00022989"/>
    </source>
</evidence>
<evidence type="ECO:0000256" key="5">
    <source>
        <dbReference type="ARBA" id="ARBA00023136"/>
    </source>
</evidence>
<evidence type="ECO:0000256" key="6">
    <source>
        <dbReference type="SAM" id="Phobius"/>
    </source>
</evidence>
<evidence type="ECO:0000259" key="7">
    <source>
        <dbReference type="Pfam" id="PF12823"/>
    </source>
</evidence>
<dbReference type="AlphaFoldDB" id="A0A919N2B1"/>
<dbReference type="InterPro" id="IPR023845">
    <property type="entry name" value="DUF3817_TM"/>
</dbReference>
<dbReference type="GO" id="GO:0005886">
    <property type="term" value="C:plasma membrane"/>
    <property type="evidence" value="ECO:0007669"/>
    <property type="project" value="UniProtKB-SubCell"/>
</dbReference>
<dbReference type="PANTHER" id="PTHR40077:SF1">
    <property type="entry name" value="MEMBRANE PROTEIN"/>
    <property type="match status" value="1"/>
</dbReference>
<keyword evidence="5 6" id="KW-0472">Membrane</keyword>
<keyword evidence="9" id="KW-1185">Reference proteome</keyword>
<dbReference type="PANTHER" id="PTHR40077">
    <property type="entry name" value="MEMBRANE PROTEIN-RELATED"/>
    <property type="match status" value="1"/>
</dbReference>
<dbReference type="NCBIfam" id="TIGR03954">
    <property type="entry name" value="integ_memb_HG"/>
    <property type="match status" value="1"/>
</dbReference>
<name>A0A919N2B1_9ACTN</name>
<proteinExistence type="predicted"/>
<dbReference type="Proteomes" id="UP000636960">
    <property type="component" value="Unassembled WGS sequence"/>
</dbReference>
<gene>
    <name evidence="8" type="ORF">Ari01nite_66670</name>
</gene>
<evidence type="ECO:0000313" key="8">
    <source>
        <dbReference type="EMBL" id="GIE99202.1"/>
    </source>
</evidence>
<evidence type="ECO:0000256" key="3">
    <source>
        <dbReference type="ARBA" id="ARBA00022692"/>
    </source>
</evidence>
<evidence type="ECO:0000256" key="1">
    <source>
        <dbReference type="ARBA" id="ARBA00004651"/>
    </source>
</evidence>
<comment type="caution">
    <text evidence="8">The sequence shown here is derived from an EMBL/GenBank/DDBJ whole genome shotgun (WGS) entry which is preliminary data.</text>
</comment>